<name>A0A1H7K5Y4_9HYPH</name>
<dbReference type="EMBL" id="FOAN01000002">
    <property type="protein sequence ID" value="SEK82301.1"/>
    <property type="molecule type" value="Genomic_DNA"/>
</dbReference>
<protein>
    <recommendedName>
        <fullName evidence="4">Secreted protein</fullName>
    </recommendedName>
</protein>
<feature type="chain" id="PRO_5011703082" description="Secreted protein" evidence="1">
    <location>
        <begin position="24"/>
        <end position="123"/>
    </location>
</feature>
<dbReference type="RefSeq" id="WP_143079658.1">
    <property type="nucleotide sequence ID" value="NZ_FOAN01000002.1"/>
</dbReference>
<keyword evidence="3" id="KW-1185">Reference proteome</keyword>
<organism evidence="2 3">
    <name type="scientific">Bosea lupini</name>
    <dbReference type="NCBI Taxonomy" id="1036779"/>
    <lineage>
        <taxon>Bacteria</taxon>
        <taxon>Pseudomonadati</taxon>
        <taxon>Pseudomonadota</taxon>
        <taxon>Alphaproteobacteria</taxon>
        <taxon>Hyphomicrobiales</taxon>
        <taxon>Boseaceae</taxon>
        <taxon>Bosea</taxon>
    </lineage>
</organism>
<sequence length="123" mass="13581">MLRACLASMIAIAALMISANAFAECRVTGPKWYLHTNDRVTLKAEMDSQGCGHSYGVAGTWRMDKLVVMKPPSNGQLRQIGEVTFYYIPKAGFRGTDNYVLYICGKDTWGSGCARLNYEATVD</sequence>
<evidence type="ECO:0008006" key="4">
    <source>
        <dbReference type="Google" id="ProtNLM"/>
    </source>
</evidence>
<evidence type="ECO:0000256" key="1">
    <source>
        <dbReference type="SAM" id="SignalP"/>
    </source>
</evidence>
<dbReference type="AlphaFoldDB" id="A0A1H7K5Y4"/>
<dbReference type="Proteomes" id="UP000199664">
    <property type="component" value="Unassembled WGS sequence"/>
</dbReference>
<evidence type="ECO:0000313" key="2">
    <source>
        <dbReference type="EMBL" id="SEK82301.1"/>
    </source>
</evidence>
<keyword evidence="1" id="KW-0732">Signal</keyword>
<feature type="signal peptide" evidence="1">
    <location>
        <begin position="1"/>
        <end position="23"/>
    </location>
</feature>
<evidence type="ECO:0000313" key="3">
    <source>
        <dbReference type="Proteomes" id="UP000199664"/>
    </source>
</evidence>
<accession>A0A1H7K5Y4</accession>
<dbReference type="OrthoDB" id="8163523at2"/>
<reference evidence="3" key="1">
    <citation type="submission" date="2016-10" db="EMBL/GenBank/DDBJ databases">
        <authorList>
            <person name="Varghese N."/>
            <person name="Submissions S."/>
        </authorList>
    </citation>
    <scope>NUCLEOTIDE SEQUENCE [LARGE SCALE GENOMIC DNA]</scope>
    <source>
        <strain evidence="3">LMG 26383,CCUG 61248,R- 45681</strain>
    </source>
</reference>
<gene>
    <name evidence="2" type="ORF">SAMN04515666_10299</name>
</gene>
<proteinExistence type="predicted"/>